<dbReference type="InterPro" id="IPR001514">
    <property type="entry name" value="DNA-dir_RNA_pol_30-40kDasu_CS"/>
</dbReference>
<sequence>MEEMRRYATIGEHEINNTTTTDFPSNYRGFDDKWDFNRFVKDLKIEIIRSEENEMEFDLIGVDCSLANAFRRILIAEVPTMAIEKVFINNNTSLLQDEFLAHRLGLIPIKADPRFFEYRQEGDTKGTPQDTIVFNLCVKCVKNKSATS</sequence>
<dbReference type="OrthoDB" id="270173at2759"/>
<dbReference type="AlphaFoldDB" id="A0A7R9LQF1"/>
<dbReference type="GO" id="GO:0005666">
    <property type="term" value="C:RNA polymerase III complex"/>
    <property type="evidence" value="ECO:0007669"/>
    <property type="project" value="TreeGrafter"/>
</dbReference>
<dbReference type="InterPro" id="IPR036603">
    <property type="entry name" value="RBP11-like"/>
</dbReference>
<keyword evidence="1" id="KW-0240">DNA-directed RNA polymerase</keyword>
<keyword evidence="2" id="KW-0804">Transcription</keyword>
<evidence type="ECO:0000313" key="5">
    <source>
        <dbReference type="Proteomes" id="UP000759131"/>
    </source>
</evidence>
<proteinExistence type="predicted"/>
<dbReference type="GO" id="GO:0003899">
    <property type="term" value="F:DNA-directed RNA polymerase activity"/>
    <property type="evidence" value="ECO:0007669"/>
    <property type="project" value="InterPro"/>
</dbReference>
<dbReference type="SUPFAM" id="SSF56553">
    <property type="entry name" value="Insert subdomain of RNA polymerase alpha subunit"/>
    <property type="match status" value="1"/>
</dbReference>
<dbReference type="PANTHER" id="PTHR11800:SF13">
    <property type="entry name" value="DNA-DIRECTED RNA POLYMERASES I AND III SUBUNIT RPAC1"/>
    <property type="match status" value="1"/>
</dbReference>
<feature type="non-terminal residue" evidence="4">
    <location>
        <position position="1"/>
    </location>
</feature>
<dbReference type="InterPro" id="IPR050518">
    <property type="entry name" value="Rpo3/RPB3_RNA_Pol_subunit"/>
</dbReference>
<dbReference type="Proteomes" id="UP000759131">
    <property type="component" value="Unassembled WGS sequence"/>
</dbReference>
<reference evidence="4" key="1">
    <citation type="submission" date="2020-11" db="EMBL/GenBank/DDBJ databases">
        <authorList>
            <person name="Tran Van P."/>
        </authorList>
    </citation>
    <scope>NUCLEOTIDE SEQUENCE</scope>
</reference>
<organism evidence="4">
    <name type="scientific">Medioppia subpectinata</name>
    <dbReference type="NCBI Taxonomy" id="1979941"/>
    <lineage>
        <taxon>Eukaryota</taxon>
        <taxon>Metazoa</taxon>
        <taxon>Ecdysozoa</taxon>
        <taxon>Arthropoda</taxon>
        <taxon>Chelicerata</taxon>
        <taxon>Arachnida</taxon>
        <taxon>Acari</taxon>
        <taxon>Acariformes</taxon>
        <taxon>Sarcoptiformes</taxon>
        <taxon>Oribatida</taxon>
        <taxon>Brachypylina</taxon>
        <taxon>Oppioidea</taxon>
        <taxon>Oppiidae</taxon>
        <taxon>Medioppia</taxon>
    </lineage>
</organism>
<dbReference type="PANTHER" id="PTHR11800">
    <property type="entry name" value="DNA-DIRECTED RNA POLYMERASE"/>
    <property type="match status" value="1"/>
</dbReference>
<dbReference type="GO" id="GO:0006351">
    <property type="term" value="P:DNA-templated transcription"/>
    <property type="evidence" value="ECO:0007669"/>
    <property type="project" value="InterPro"/>
</dbReference>
<dbReference type="InterPro" id="IPR036643">
    <property type="entry name" value="RNApol_insert_sf"/>
</dbReference>
<dbReference type="Gene3D" id="2.170.120.12">
    <property type="entry name" value="DNA-directed RNA polymerase, insert domain"/>
    <property type="match status" value="1"/>
</dbReference>
<dbReference type="GO" id="GO:0005736">
    <property type="term" value="C:RNA polymerase I complex"/>
    <property type="evidence" value="ECO:0007669"/>
    <property type="project" value="TreeGrafter"/>
</dbReference>
<gene>
    <name evidence="4" type="ORF">OSB1V03_LOCUS20743</name>
</gene>
<evidence type="ECO:0000256" key="2">
    <source>
        <dbReference type="ARBA" id="ARBA00023163"/>
    </source>
</evidence>
<dbReference type="EMBL" id="OC890122">
    <property type="protein sequence ID" value="CAD7645942.1"/>
    <property type="molecule type" value="Genomic_DNA"/>
</dbReference>
<dbReference type="GO" id="GO:0003677">
    <property type="term" value="F:DNA binding"/>
    <property type="evidence" value="ECO:0007669"/>
    <property type="project" value="InterPro"/>
</dbReference>
<protein>
    <recommendedName>
        <fullName evidence="3">DNA-directed RNA polymerase RpoA/D/Rpb3-type domain-containing protein</fullName>
    </recommendedName>
</protein>
<dbReference type="EMBL" id="CAJPIZ010035547">
    <property type="protein sequence ID" value="CAG2120797.1"/>
    <property type="molecule type" value="Genomic_DNA"/>
</dbReference>
<dbReference type="Pfam" id="PF01193">
    <property type="entry name" value="RNA_pol_L"/>
    <property type="match status" value="1"/>
</dbReference>
<dbReference type="PROSITE" id="PS00446">
    <property type="entry name" value="RNA_POL_D_30KD"/>
    <property type="match status" value="1"/>
</dbReference>
<name>A0A7R9LQF1_9ACAR</name>
<dbReference type="SUPFAM" id="SSF55257">
    <property type="entry name" value="RBP11-like subunits of RNA polymerase"/>
    <property type="match status" value="1"/>
</dbReference>
<dbReference type="GO" id="GO:0046983">
    <property type="term" value="F:protein dimerization activity"/>
    <property type="evidence" value="ECO:0007669"/>
    <property type="project" value="InterPro"/>
</dbReference>
<evidence type="ECO:0000256" key="1">
    <source>
        <dbReference type="ARBA" id="ARBA00022478"/>
    </source>
</evidence>
<feature type="domain" description="DNA-directed RNA polymerase RpoA/D/Rpb3-type" evidence="3">
    <location>
        <begin position="54"/>
        <end position="148"/>
    </location>
</feature>
<dbReference type="InterPro" id="IPR011263">
    <property type="entry name" value="DNA-dir_RNA_pol_RpoA/D/Rpb3"/>
</dbReference>
<keyword evidence="5" id="KW-1185">Reference proteome</keyword>
<accession>A0A7R9LQF1</accession>
<evidence type="ECO:0000313" key="4">
    <source>
        <dbReference type="EMBL" id="CAD7645942.1"/>
    </source>
</evidence>
<evidence type="ECO:0000259" key="3">
    <source>
        <dbReference type="SMART" id="SM00662"/>
    </source>
</evidence>
<dbReference type="SMART" id="SM00662">
    <property type="entry name" value="RPOLD"/>
    <property type="match status" value="1"/>
</dbReference>